<dbReference type="InterPro" id="IPR008250">
    <property type="entry name" value="ATPase_P-typ_transduc_dom_A_sf"/>
</dbReference>
<proteinExistence type="predicted"/>
<gene>
    <name evidence="2" type="ORF">RIMI_LOCUS10119504</name>
</gene>
<sequence length="360" mass="40050">MNLQIINRLPVSFSEPQAMCYIETSNLDGETNLKIRQGLSLTADMKDIDTLMGLSGRIECESPNRHLYDFNGNIRLDGKQKPAVTFPLKVHATPVRFVLVQFCGAPRVRPQQKITQMLFIVAKRIFLLNFQYTDSGGGAAEGGLHGGSPQLLKTLVTVPLGPDQILLRGAQLRNTQWVHGIVVYTGHDTKLVQNSTRPPLKLSNVERITNIQILLLFGTLITISLVCSIGSSIWNSKHEQKDWYLSLNCIGTFGSVDRGQVLLENDISISRKLVYGSQGLEESLLSSTLGTNHTCSAYFAHNGHSPMQKWYAAILPSLASTHLPPDLALPIWCSQTYSCILYVRHTYTFPHKKLCGCRMQ</sequence>
<dbReference type="PANTHER" id="PTHR24092">
    <property type="entry name" value="PROBABLE PHOSPHOLIPID-TRANSPORTING ATPASE"/>
    <property type="match status" value="1"/>
</dbReference>
<dbReference type="Proteomes" id="UP001176940">
    <property type="component" value="Unassembled WGS sequence"/>
</dbReference>
<comment type="caution">
    <text evidence="2">The sequence shown here is derived from an EMBL/GenBank/DDBJ whole genome shotgun (WGS) entry which is preliminary data.</text>
</comment>
<accession>A0ABN9LJU8</accession>
<organism evidence="2 3">
    <name type="scientific">Ranitomeya imitator</name>
    <name type="common">mimic poison frog</name>
    <dbReference type="NCBI Taxonomy" id="111125"/>
    <lineage>
        <taxon>Eukaryota</taxon>
        <taxon>Metazoa</taxon>
        <taxon>Chordata</taxon>
        <taxon>Craniata</taxon>
        <taxon>Vertebrata</taxon>
        <taxon>Euteleostomi</taxon>
        <taxon>Amphibia</taxon>
        <taxon>Batrachia</taxon>
        <taxon>Anura</taxon>
        <taxon>Neobatrachia</taxon>
        <taxon>Hyloidea</taxon>
        <taxon>Dendrobatidae</taxon>
        <taxon>Dendrobatinae</taxon>
        <taxon>Ranitomeya</taxon>
    </lineage>
</organism>
<dbReference type="EMBL" id="CAUEEQ010021616">
    <property type="protein sequence ID" value="CAJ0943760.1"/>
    <property type="molecule type" value="Genomic_DNA"/>
</dbReference>
<evidence type="ECO:0000313" key="3">
    <source>
        <dbReference type="Proteomes" id="UP001176940"/>
    </source>
</evidence>
<name>A0ABN9LJU8_9NEOB</name>
<evidence type="ECO:0000313" key="2">
    <source>
        <dbReference type="EMBL" id="CAJ0943760.1"/>
    </source>
</evidence>
<dbReference type="PANTHER" id="PTHR24092:SF221">
    <property type="entry name" value="PHOSPHOLIPID-TRANSPORTING ATPASE IA"/>
    <property type="match status" value="1"/>
</dbReference>
<keyword evidence="1" id="KW-1133">Transmembrane helix</keyword>
<keyword evidence="1" id="KW-0472">Membrane</keyword>
<feature type="transmembrane region" description="Helical" evidence="1">
    <location>
        <begin position="213"/>
        <end position="234"/>
    </location>
</feature>
<reference evidence="2" key="1">
    <citation type="submission" date="2023-07" db="EMBL/GenBank/DDBJ databases">
        <authorList>
            <person name="Stuckert A."/>
        </authorList>
    </citation>
    <scope>NUCLEOTIDE SEQUENCE</scope>
</reference>
<keyword evidence="1" id="KW-0812">Transmembrane</keyword>
<dbReference type="SUPFAM" id="SSF81653">
    <property type="entry name" value="Calcium ATPase, transduction domain A"/>
    <property type="match status" value="1"/>
</dbReference>
<evidence type="ECO:0000256" key="1">
    <source>
        <dbReference type="SAM" id="Phobius"/>
    </source>
</evidence>
<keyword evidence="3" id="KW-1185">Reference proteome</keyword>
<protein>
    <submittedName>
        <fullName evidence="2">Uncharacterized protein</fullName>
    </submittedName>
</protein>